<accession>A0A9P6K9S3</accession>
<feature type="region of interest" description="Disordered" evidence="1">
    <location>
        <begin position="107"/>
        <end position="199"/>
    </location>
</feature>
<feature type="compositionally biased region" description="Polar residues" evidence="1">
    <location>
        <begin position="301"/>
        <end position="316"/>
    </location>
</feature>
<gene>
    <name evidence="2" type="ORF">BGW38_008541</name>
</gene>
<feature type="non-terminal residue" evidence="2">
    <location>
        <position position="425"/>
    </location>
</feature>
<feature type="compositionally biased region" description="Basic residues" evidence="1">
    <location>
        <begin position="179"/>
        <end position="188"/>
    </location>
</feature>
<feature type="region of interest" description="Disordered" evidence="1">
    <location>
        <begin position="31"/>
        <end position="57"/>
    </location>
</feature>
<protein>
    <recommendedName>
        <fullName evidence="4">DH domain-containing protein</fullName>
    </recommendedName>
</protein>
<organism evidence="2 3">
    <name type="scientific">Lunasporangiospora selenospora</name>
    <dbReference type="NCBI Taxonomy" id="979761"/>
    <lineage>
        <taxon>Eukaryota</taxon>
        <taxon>Fungi</taxon>
        <taxon>Fungi incertae sedis</taxon>
        <taxon>Mucoromycota</taxon>
        <taxon>Mortierellomycotina</taxon>
        <taxon>Mortierellomycetes</taxon>
        <taxon>Mortierellales</taxon>
        <taxon>Mortierellaceae</taxon>
        <taxon>Lunasporangiospora</taxon>
    </lineage>
</organism>
<evidence type="ECO:0008006" key="4">
    <source>
        <dbReference type="Google" id="ProtNLM"/>
    </source>
</evidence>
<feature type="non-terminal residue" evidence="2">
    <location>
        <position position="1"/>
    </location>
</feature>
<evidence type="ECO:0000313" key="3">
    <source>
        <dbReference type="Proteomes" id="UP000780801"/>
    </source>
</evidence>
<proteinExistence type="predicted"/>
<evidence type="ECO:0000256" key="1">
    <source>
        <dbReference type="SAM" id="MobiDB-lite"/>
    </source>
</evidence>
<feature type="compositionally biased region" description="Basic and acidic residues" evidence="1">
    <location>
        <begin position="247"/>
        <end position="271"/>
    </location>
</feature>
<dbReference type="EMBL" id="JAABOA010005910">
    <property type="protein sequence ID" value="KAF9572300.1"/>
    <property type="molecule type" value="Genomic_DNA"/>
</dbReference>
<name>A0A9P6K9S3_9FUNG</name>
<dbReference type="OrthoDB" id="1716625at2759"/>
<dbReference type="AlphaFoldDB" id="A0A9P6K9S3"/>
<sequence>LDSAQQTASDLFASSACCPQARPSAHCRHKSSTAGAVLESLPPSPTRTSCSKSSSDNCDCDVGCSVGSQRILLRQSSRRASWSPSQAIPEGYYSKGFTLTTFQRLSEKAHPGSGSSHSSHSTSHSSSFSSSSSSSAGSSHPSNNSSNISTSYPPLLESSSPSSVVTTNSSPPLNNSTVKRTHTNHPQRKPTLAPFRRFVNRSKSMKVKNIMPFITTNSDSDAAPVSERLSLFSTHRNNVKAANGSRDSVHSNGIKEKDKDRDRDSRDKDQNSNKNSSSSNKADRKTGGGIIIRHIITHNQPVATNYTTSQPSATVGNRNSNSDSDSDGAADLVSARGERGHMFDAATPKSALPTSQPAMSSPTNRPAIATLCSGPTKPLWQHTLTNAEEILAMGLTSQEIQKQETIFELIYTELEYLEDLKNIHR</sequence>
<feature type="compositionally biased region" description="Low complexity" evidence="1">
    <location>
        <begin position="111"/>
        <end position="173"/>
    </location>
</feature>
<keyword evidence="3" id="KW-1185">Reference proteome</keyword>
<comment type="caution">
    <text evidence="2">The sequence shown here is derived from an EMBL/GenBank/DDBJ whole genome shotgun (WGS) entry which is preliminary data.</text>
</comment>
<feature type="region of interest" description="Disordered" evidence="1">
    <location>
        <begin position="237"/>
        <end position="286"/>
    </location>
</feature>
<dbReference type="Proteomes" id="UP000780801">
    <property type="component" value="Unassembled WGS sequence"/>
</dbReference>
<reference evidence="2" key="1">
    <citation type="journal article" date="2020" name="Fungal Divers.">
        <title>Resolving the Mortierellaceae phylogeny through synthesis of multi-gene phylogenetics and phylogenomics.</title>
        <authorList>
            <person name="Vandepol N."/>
            <person name="Liber J."/>
            <person name="Desiro A."/>
            <person name="Na H."/>
            <person name="Kennedy M."/>
            <person name="Barry K."/>
            <person name="Grigoriev I.V."/>
            <person name="Miller A.N."/>
            <person name="O'Donnell K."/>
            <person name="Stajich J.E."/>
            <person name="Bonito G."/>
        </authorList>
    </citation>
    <scope>NUCLEOTIDE SEQUENCE</scope>
    <source>
        <strain evidence="2">KOD1015</strain>
    </source>
</reference>
<evidence type="ECO:0000313" key="2">
    <source>
        <dbReference type="EMBL" id="KAF9572300.1"/>
    </source>
</evidence>
<feature type="region of interest" description="Disordered" evidence="1">
    <location>
        <begin position="301"/>
        <end position="331"/>
    </location>
</feature>